<keyword evidence="4" id="KW-1185">Reference proteome</keyword>
<dbReference type="EMBL" id="LUUK01000010">
    <property type="protein sequence ID" value="OAI28475.1"/>
    <property type="molecule type" value="Genomic_DNA"/>
</dbReference>
<dbReference type="AlphaFoldDB" id="A0A177PDV4"/>
<dbReference type="RefSeq" id="WP_064024064.1">
    <property type="nucleotide sequence ID" value="NZ_LUUK01000010.1"/>
</dbReference>
<dbReference type="Proteomes" id="UP000077628">
    <property type="component" value="Unassembled WGS sequence"/>
</dbReference>
<evidence type="ECO:0000313" key="4">
    <source>
        <dbReference type="Proteomes" id="UP000077628"/>
    </source>
</evidence>
<organism evidence="3 4">
    <name type="scientific">Methylomonas koyamae</name>
    <dbReference type="NCBI Taxonomy" id="702114"/>
    <lineage>
        <taxon>Bacteria</taxon>
        <taxon>Pseudomonadati</taxon>
        <taxon>Pseudomonadota</taxon>
        <taxon>Gammaproteobacteria</taxon>
        <taxon>Methylococcales</taxon>
        <taxon>Methylococcaceae</taxon>
        <taxon>Methylomonas</taxon>
    </lineage>
</organism>
<evidence type="ECO:0000256" key="2">
    <source>
        <dbReference type="SAM" id="Phobius"/>
    </source>
</evidence>
<name>A0A177PDV4_9GAMM</name>
<keyword evidence="2" id="KW-0812">Transmembrane</keyword>
<dbReference type="STRING" id="702114.A1355_17415"/>
<comment type="caution">
    <text evidence="3">The sequence shown here is derived from an EMBL/GenBank/DDBJ whole genome shotgun (WGS) entry which is preliminary data.</text>
</comment>
<accession>A0A177PDV4</accession>
<evidence type="ECO:0000313" key="3">
    <source>
        <dbReference type="EMBL" id="OAI28475.1"/>
    </source>
</evidence>
<gene>
    <name evidence="3" type="ORF">A1355_17415</name>
</gene>
<evidence type="ECO:0000256" key="1">
    <source>
        <dbReference type="SAM" id="MobiDB-lite"/>
    </source>
</evidence>
<keyword evidence="2" id="KW-1133">Transmembrane helix</keyword>
<proteinExistence type="predicted"/>
<sequence length="114" mass="12833">MATLFGSLGIFELLFAILLLVLWTLLPFAVFGIKDRLDAQTKLLQGILAELKRLNDSATKSEKTGRTDQTTRTLSKNQQAQTEQETDGQEPEVQVSINDMYADPATKWFKKKVD</sequence>
<feature type="region of interest" description="Disordered" evidence="1">
    <location>
        <begin position="58"/>
        <end position="96"/>
    </location>
</feature>
<protein>
    <submittedName>
        <fullName evidence="3">Uncharacterized protein</fullName>
    </submittedName>
</protein>
<reference evidence="4" key="1">
    <citation type="submission" date="2016-03" db="EMBL/GenBank/DDBJ databases">
        <authorList>
            <person name="Heylen K."/>
            <person name="De Vos P."/>
            <person name="Vekeman B."/>
        </authorList>
    </citation>
    <scope>NUCLEOTIDE SEQUENCE [LARGE SCALE GENOMIC DNA]</scope>
    <source>
        <strain evidence="4">R-45383</strain>
    </source>
</reference>
<feature type="transmembrane region" description="Helical" evidence="2">
    <location>
        <begin position="13"/>
        <end position="33"/>
    </location>
</feature>
<feature type="compositionally biased region" description="Polar residues" evidence="1">
    <location>
        <begin position="67"/>
        <end position="83"/>
    </location>
</feature>
<keyword evidence="2" id="KW-0472">Membrane</keyword>